<evidence type="ECO:0000256" key="1">
    <source>
        <dbReference type="SAM" id="Phobius"/>
    </source>
</evidence>
<keyword evidence="1" id="KW-0812">Transmembrane</keyword>
<dbReference type="EMBL" id="PYMJ01000017">
    <property type="protein sequence ID" value="PSU47010.1"/>
    <property type="molecule type" value="Genomic_DNA"/>
</dbReference>
<gene>
    <name evidence="2" type="ORF">C9J12_16285</name>
</gene>
<name>A0A2T3JDP8_9GAMM</name>
<feature type="transmembrane region" description="Helical" evidence="1">
    <location>
        <begin position="12"/>
        <end position="31"/>
    </location>
</feature>
<dbReference type="PANTHER" id="PTHR30093">
    <property type="entry name" value="GENERAL SECRETION PATHWAY PROTEIN G"/>
    <property type="match status" value="1"/>
</dbReference>
<evidence type="ECO:0000313" key="2">
    <source>
        <dbReference type="EMBL" id="PSU47010.1"/>
    </source>
</evidence>
<dbReference type="InterPro" id="IPR012902">
    <property type="entry name" value="N_methyl_site"/>
</dbReference>
<dbReference type="PROSITE" id="PS00409">
    <property type="entry name" value="PROKAR_NTER_METHYL"/>
    <property type="match status" value="1"/>
</dbReference>
<keyword evidence="1" id="KW-1133">Transmembrane helix</keyword>
<dbReference type="SUPFAM" id="SSF54523">
    <property type="entry name" value="Pili subunits"/>
    <property type="match status" value="1"/>
</dbReference>
<sequence length="196" mass="20970">MKKQSGFSLVELVIVIIVVGLLSAVALPRFIQITDEAKKSSIKGVAGGYATAVLSARAQWEAYGRPEDTNGDYKVNYDGTDFALTKATDDNTVRDGYPFALEASNKSDANSVDVNDCLDLIKNLLQNPPLATTSSSDATNGNYLFYVTVEGSDASKQCRYYQLASAGTKGSGSTDVEAGHSFIYKPAFGQVEVNLQ</sequence>
<evidence type="ECO:0000313" key="3">
    <source>
        <dbReference type="Proteomes" id="UP000240987"/>
    </source>
</evidence>
<reference evidence="2 3" key="1">
    <citation type="submission" date="2018-01" db="EMBL/GenBank/DDBJ databases">
        <title>Whole genome sequencing of Histamine producing bacteria.</title>
        <authorList>
            <person name="Butler K."/>
        </authorList>
    </citation>
    <scope>NUCLEOTIDE SEQUENCE [LARGE SCALE GENOMIC DNA]</scope>
    <source>
        <strain evidence="2 3">JCM 12947</strain>
    </source>
</reference>
<dbReference type="Proteomes" id="UP000240987">
    <property type="component" value="Unassembled WGS sequence"/>
</dbReference>
<organism evidence="2 3">
    <name type="scientific">Photobacterium frigidiphilum</name>
    <dbReference type="NCBI Taxonomy" id="264736"/>
    <lineage>
        <taxon>Bacteria</taxon>
        <taxon>Pseudomonadati</taxon>
        <taxon>Pseudomonadota</taxon>
        <taxon>Gammaproteobacteria</taxon>
        <taxon>Vibrionales</taxon>
        <taxon>Vibrionaceae</taxon>
        <taxon>Photobacterium</taxon>
    </lineage>
</organism>
<dbReference type="RefSeq" id="WP_107243685.1">
    <property type="nucleotide sequence ID" value="NZ_PYMJ01000017.1"/>
</dbReference>
<dbReference type="NCBIfam" id="TIGR02532">
    <property type="entry name" value="IV_pilin_GFxxxE"/>
    <property type="match status" value="1"/>
</dbReference>
<dbReference type="Gene3D" id="3.30.700.10">
    <property type="entry name" value="Glycoprotein, Type 4 Pilin"/>
    <property type="match status" value="1"/>
</dbReference>
<dbReference type="AlphaFoldDB" id="A0A2T3JDP8"/>
<accession>A0A2T3JDP8</accession>
<keyword evidence="3" id="KW-1185">Reference proteome</keyword>
<comment type="caution">
    <text evidence="2">The sequence shown here is derived from an EMBL/GenBank/DDBJ whole genome shotgun (WGS) entry which is preliminary data.</text>
</comment>
<dbReference type="InterPro" id="IPR045584">
    <property type="entry name" value="Pilin-like"/>
</dbReference>
<protein>
    <submittedName>
        <fullName evidence="2">MSHA biogenesis protein MshB</fullName>
    </submittedName>
</protein>
<proteinExistence type="predicted"/>
<dbReference type="OrthoDB" id="5815618at2"/>
<dbReference type="Pfam" id="PF07963">
    <property type="entry name" value="N_methyl"/>
    <property type="match status" value="1"/>
</dbReference>
<dbReference type="PANTHER" id="PTHR30093:SF46">
    <property type="entry name" value="MSHA MINOR PILIN PROTEIN MSHB"/>
    <property type="match status" value="1"/>
</dbReference>
<keyword evidence="1" id="KW-0472">Membrane</keyword>